<protein>
    <submittedName>
        <fullName evidence="1">Uncharacterized protein</fullName>
    </submittedName>
</protein>
<gene>
    <name evidence="1" type="ORF">Ccrd_018776</name>
</gene>
<dbReference type="EMBL" id="LEKV01002611">
    <property type="protein sequence ID" value="KVI02931.1"/>
    <property type="molecule type" value="Genomic_DNA"/>
</dbReference>
<evidence type="ECO:0000313" key="2">
    <source>
        <dbReference type="Proteomes" id="UP000243975"/>
    </source>
</evidence>
<keyword evidence="2" id="KW-1185">Reference proteome</keyword>
<comment type="caution">
    <text evidence="1">The sequence shown here is derived from an EMBL/GenBank/DDBJ whole genome shotgun (WGS) entry which is preliminary data.</text>
</comment>
<name>A0A103Y5L2_CYNCS</name>
<evidence type="ECO:0000313" key="1">
    <source>
        <dbReference type="EMBL" id="KVI02931.1"/>
    </source>
</evidence>
<reference evidence="1 2" key="1">
    <citation type="journal article" date="2016" name="Sci. Rep.">
        <title>The genome sequence of the outbreeding globe artichoke constructed de novo incorporating a phase-aware low-pass sequencing strategy of F1 progeny.</title>
        <authorList>
            <person name="Scaglione D."/>
            <person name="Reyes-Chin-Wo S."/>
            <person name="Acquadro A."/>
            <person name="Froenicke L."/>
            <person name="Portis E."/>
            <person name="Beitel C."/>
            <person name="Tirone M."/>
            <person name="Mauro R."/>
            <person name="Lo Monaco A."/>
            <person name="Mauromicale G."/>
            <person name="Faccioli P."/>
            <person name="Cattivelli L."/>
            <person name="Rieseberg L."/>
            <person name="Michelmore R."/>
            <person name="Lanteri S."/>
        </authorList>
    </citation>
    <scope>NUCLEOTIDE SEQUENCE [LARGE SCALE GENOMIC DNA]</scope>
    <source>
        <strain evidence="1">2C</strain>
    </source>
</reference>
<dbReference type="Proteomes" id="UP000243975">
    <property type="component" value="Unassembled WGS sequence"/>
</dbReference>
<organism evidence="1 2">
    <name type="scientific">Cynara cardunculus var. scolymus</name>
    <name type="common">Globe artichoke</name>
    <name type="synonym">Cynara scolymus</name>
    <dbReference type="NCBI Taxonomy" id="59895"/>
    <lineage>
        <taxon>Eukaryota</taxon>
        <taxon>Viridiplantae</taxon>
        <taxon>Streptophyta</taxon>
        <taxon>Embryophyta</taxon>
        <taxon>Tracheophyta</taxon>
        <taxon>Spermatophyta</taxon>
        <taxon>Magnoliopsida</taxon>
        <taxon>eudicotyledons</taxon>
        <taxon>Gunneridae</taxon>
        <taxon>Pentapetalae</taxon>
        <taxon>asterids</taxon>
        <taxon>campanulids</taxon>
        <taxon>Asterales</taxon>
        <taxon>Asteraceae</taxon>
        <taxon>Carduoideae</taxon>
        <taxon>Cardueae</taxon>
        <taxon>Carduinae</taxon>
        <taxon>Cynara</taxon>
    </lineage>
</organism>
<accession>A0A103Y5L2</accession>
<sequence>MHQYNKTCNASMAKKYSESLDNYICIAKRKKESHGFLAVRFIYETCLKTPTHAPSVFPLPTPPDSHAMHRWTKKYSEGLDNYICVANRKKESNGFLAVSLETQILHFYFKRFQAKL</sequence>
<dbReference type="Gramene" id="KVI02931">
    <property type="protein sequence ID" value="KVI02931"/>
    <property type="gene ID" value="Ccrd_018776"/>
</dbReference>
<dbReference type="AlphaFoldDB" id="A0A103Y5L2"/>
<proteinExistence type="predicted"/>